<evidence type="ECO:0000313" key="2">
    <source>
        <dbReference type="EMBL" id="TSE09821.1"/>
    </source>
</evidence>
<name>A0A554VN83_9FLAO</name>
<proteinExistence type="predicted"/>
<comment type="caution">
    <text evidence="2">The sequence shown here is derived from an EMBL/GenBank/DDBJ whole genome shotgun (WGS) entry which is preliminary data.</text>
</comment>
<dbReference type="RefSeq" id="WP_143916000.1">
    <property type="nucleotide sequence ID" value="NZ_CANMIK010000045.1"/>
</dbReference>
<dbReference type="OrthoDB" id="983065at2"/>
<feature type="compositionally biased region" description="Polar residues" evidence="1">
    <location>
        <begin position="45"/>
        <end position="62"/>
    </location>
</feature>
<sequence>MDKNNIQLELTVSETNTVLAVLGQQPYIKVAGLIEKIQQQGASQLKSYDDNSQMANSESSKISVKDGQ</sequence>
<evidence type="ECO:0000313" key="3">
    <source>
        <dbReference type="Proteomes" id="UP000318833"/>
    </source>
</evidence>
<evidence type="ECO:0000256" key="1">
    <source>
        <dbReference type="SAM" id="MobiDB-lite"/>
    </source>
</evidence>
<dbReference type="EMBL" id="VLNR01000011">
    <property type="protein sequence ID" value="TSE09821.1"/>
    <property type="molecule type" value="Genomic_DNA"/>
</dbReference>
<dbReference type="Proteomes" id="UP000318833">
    <property type="component" value="Unassembled WGS sequence"/>
</dbReference>
<gene>
    <name evidence="2" type="ORF">FOF46_07340</name>
</gene>
<protein>
    <submittedName>
        <fullName evidence="2">Uncharacterized protein</fullName>
    </submittedName>
</protein>
<reference evidence="2 3" key="1">
    <citation type="submission" date="2019-07" db="EMBL/GenBank/DDBJ databases">
        <title>The draft genome sequence of Aquimarina algiphila M91.</title>
        <authorList>
            <person name="Meng X."/>
        </authorList>
    </citation>
    <scope>NUCLEOTIDE SEQUENCE [LARGE SCALE GENOMIC DNA]</scope>
    <source>
        <strain evidence="2 3">M91</strain>
    </source>
</reference>
<keyword evidence="3" id="KW-1185">Reference proteome</keyword>
<feature type="region of interest" description="Disordered" evidence="1">
    <location>
        <begin position="45"/>
        <end position="68"/>
    </location>
</feature>
<dbReference type="AlphaFoldDB" id="A0A554VN83"/>
<accession>A0A554VN83</accession>
<organism evidence="2 3">
    <name type="scientific">Aquimarina algiphila</name>
    <dbReference type="NCBI Taxonomy" id="2047982"/>
    <lineage>
        <taxon>Bacteria</taxon>
        <taxon>Pseudomonadati</taxon>
        <taxon>Bacteroidota</taxon>
        <taxon>Flavobacteriia</taxon>
        <taxon>Flavobacteriales</taxon>
        <taxon>Flavobacteriaceae</taxon>
        <taxon>Aquimarina</taxon>
    </lineage>
</organism>